<keyword evidence="4" id="KW-0614">Plasmid</keyword>
<geneLocation type="plasmid" evidence="4">
    <name>pTi_CFBP5499</name>
</geneLocation>
<feature type="domain" description="CHAT" evidence="2">
    <location>
        <begin position="425"/>
        <end position="613"/>
    </location>
</feature>
<geneLocation type="plasmid" evidence="3">
    <name>pTi_AR125</name>
</geneLocation>
<evidence type="ECO:0000259" key="2">
    <source>
        <dbReference type="Pfam" id="PF12770"/>
    </source>
</evidence>
<dbReference type="InterPro" id="IPR024983">
    <property type="entry name" value="CHAT_dom"/>
</dbReference>
<dbReference type="RefSeq" id="WP_080830754.1">
    <property type="nucleotide sequence ID" value="NZ_KY000025.1"/>
</dbReference>
<dbReference type="Pfam" id="PF12770">
    <property type="entry name" value="CHAT"/>
    <property type="match status" value="1"/>
</dbReference>
<accession>A0A2Z2PIT6</accession>
<feature type="region of interest" description="Disordered" evidence="1">
    <location>
        <begin position="77"/>
        <end position="106"/>
    </location>
</feature>
<reference evidence="4" key="1">
    <citation type="submission" date="2016-10" db="EMBL/GenBank/DDBJ databases">
        <title>Agrobacterium Ti plasmids: Classification based on T-DNA and Vir regions organization.</title>
        <authorList>
            <person name="Nabi N."/>
            <person name="Vial L."/>
            <person name="Ben Hafsa A."/>
            <person name="Chapulliot D."/>
            <person name="Berard A."/>
            <person name="Chauveau A."/>
            <person name="Le Paslier M.-C."/>
            <person name="Harzallah Skhiri F."/>
            <person name="Brunel D."/>
            <person name="Nesme X."/>
            <person name="Chaouachi M."/>
        </authorList>
    </citation>
    <scope>NUCLEOTIDE SEQUENCE</scope>
    <source>
        <strain evidence="3">AR125</strain>
        <strain evidence="4">CFBP5499</strain>
        <plasmid evidence="3">pTi_AR125</plasmid>
        <plasmid evidence="4">pTi_CFBP5499</plasmid>
    </source>
</reference>
<evidence type="ECO:0000256" key="1">
    <source>
        <dbReference type="SAM" id="MobiDB-lite"/>
    </source>
</evidence>
<name>A0A2Z2PIT6_9HYPH</name>
<evidence type="ECO:0000313" key="3">
    <source>
        <dbReference type="EMBL" id="ASK40729.1"/>
    </source>
</evidence>
<dbReference type="Gene3D" id="3.40.50.1460">
    <property type="match status" value="1"/>
</dbReference>
<dbReference type="EMBL" id="KY000025">
    <property type="protein sequence ID" value="ASK40729.1"/>
    <property type="molecule type" value="Genomic_DNA"/>
</dbReference>
<organism evidence="4">
    <name type="scientific">Agrobacterium genomosp. 6</name>
    <dbReference type="NCBI Taxonomy" id="1183411"/>
    <lineage>
        <taxon>Bacteria</taxon>
        <taxon>Pseudomonadati</taxon>
        <taxon>Pseudomonadota</taxon>
        <taxon>Alphaproteobacteria</taxon>
        <taxon>Hyphomicrobiales</taxon>
        <taxon>Rhizobiaceae</taxon>
        <taxon>Rhizobium/Agrobacterium group</taxon>
        <taxon>Agrobacterium</taxon>
        <taxon>Agrobacterium tumefaciens complex</taxon>
    </lineage>
</organism>
<protein>
    <recommendedName>
        <fullName evidence="2">CHAT domain-containing protein</fullName>
    </recommendedName>
</protein>
<evidence type="ECO:0000313" key="4">
    <source>
        <dbReference type="EMBL" id="ASK41492.1"/>
    </source>
</evidence>
<dbReference type="EMBL" id="KY000029">
    <property type="protein sequence ID" value="ASK41492.1"/>
    <property type="molecule type" value="Genomic_DNA"/>
</dbReference>
<proteinExistence type="predicted"/>
<dbReference type="AlphaFoldDB" id="A0A2Z2PIT6"/>
<sequence>MSLRPFNRETLIDQAIRYLDHNYPLLGKKIRKRAATGEVNVLRYLLKIFSQINRDERPAARDFRDLLAALRQSQAVKTQIDGRRRRSLPEDFGRPSPRSTSPVTAPSAEMIVESAEDRPSAGASPDLAWMEERISKVTSGGKNKDLEFTPHLDITPVKGGGNLTVAVYLDKDAFGVGETGTAIIASEGVEVQVLLMASDHFEVVGSPVRSFVVKDVTRIDISPYTLKQRSDVTPAAKDPAIVALFSIEGRSCGVVSKLVTEIGETADKEVGDADRLVLHPVTGEVPDLTVTIVANPINDGQQFFCTVQSPHLSEFAAGEPASWNLPRKTEEIVREHMNAFTEKTDAFQLVAELRGAGRELFDAAPANFKDAFWKLIDSGVQLRSFAIVSEEPYIPWELMVPKRDGEKSRKALGVDFSVGRWAGKRIAADRKVTLRDAAVVAPRYEGDNVLAKSQEELDFVISRFPGDQIRPATYRDVVKTLLSGRSLLHFVCHGEDDGTSGQRLQLDNDETISATAIAGLDDVEDVFLKTRPIVFLNACEVGRGNPKLVGPGGFAARFIELGASAVIAPLWSVEDEIAHDIALEFYGAVKNEPKLPLADIFRRIRERAFDPDKGRDTYAAYCFYGDPLATVG</sequence>